<sequence>MGRNDNKNSNKNQKKAPKDASLAGSKVVSDYQAGKKSKSSDLDSKKK</sequence>
<reference evidence="2 3" key="1">
    <citation type="submission" date="2019-03" db="EMBL/GenBank/DDBJ databases">
        <title>Genomic Encyclopedia of Archaeal and Bacterial Type Strains, Phase II (KMG-II): from individual species to whole genera.</title>
        <authorList>
            <person name="Goeker M."/>
        </authorList>
    </citation>
    <scope>NUCLEOTIDE SEQUENCE [LARGE SCALE GENOMIC DNA]</scope>
    <source>
        <strain evidence="2 3">DSM 22554</strain>
    </source>
</reference>
<dbReference type="AlphaFoldDB" id="A0A4R1M5Z6"/>
<evidence type="ECO:0000313" key="2">
    <source>
        <dbReference type="EMBL" id="TCK85139.1"/>
    </source>
</evidence>
<evidence type="ECO:0000313" key="3">
    <source>
        <dbReference type="Proteomes" id="UP000294616"/>
    </source>
</evidence>
<comment type="caution">
    <text evidence="2">The sequence shown here is derived from an EMBL/GenBank/DDBJ whole genome shotgun (WGS) entry which is preliminary data.</text>
</comment>
<accession>A0A4R1M5Z6</accession>
<feature type="region of interest" description="Disordered" evidence="1">
    <location>
        <begin position="1"/>
        <end position="47"/>
    </location>
</feature>
<name>A0A4R1M5Z6_9SPHI</name>
<protein>
    <submittedName>
        <fullName evidence="2">Uncharacterized protein</fullName>
    </submittedName>
</protein>
<dbReference type="Proteomes" id="UP000294616">
    <property type="component" value="Unassembled WGS sequence"/>
</dbReference>
<keyword evidence="3" id="KW-1185">Reference proteome</keyword>
<gene>
    <name evidence="2" type="ORF">C8N28_0437</name>
</gene>
<evidence type="ECO:0000256" key="1">
    <source>
        <dbReference type="SAM" id="MobiDB-lite"/>
    </source>
</evidence>
<proteinExistence type="predicted"/>
<organism evidence="2 3">
    <name type="scientific">Albibacterium bauzanense</name>
    <dbReference type="NCBI Taxonomy" id="653929"/>
    <lineage>
        <taxon>Bacteria</taxon>
        <taxon>Pseudomonadati</taxon>
        <taxon>Bacteroidota</taxon>
        <taxon>Sphingobacteriia</taxon>
        <taxon>Sphingobacteriales</taxon>
        <taxon>Sphingobacteriaceae</taxon>
        <taxon>Albibacterium</taxon>
    </lineage>
</organism>
<feature type="compositionally biased region" description="Basic and acidic residues" evidence="1">
    <location>
        <begin position="38"/>
        <end position="47"/>
    </location>
</feature>
<dbReference type="RefSeq" id="WP_165870285.1">
    <property type="nucleotide sequence ID" value="NZ_SMGO01000001.1"/>
</dbReference>
<dbReference type="EMBL" id="SMGO01000001">
    <property type="protein sequence ID" value="TCK85139.1"/>
    <property type="molecule type" value="Genomic_DNA"/>
</dbReference>